<proteinExistence type="predicted"/>
<evidence type="ECO:0000313" key="3">
    <source>
        <dbReference type="EMBL" id="CAK9158295.1"/>
    </source>
</evidence>
<keyword evidence="4" id="KW-1185">Reference proteome</keyword>
<keyword evidence="1" id="KW-0479">Metal-binding</keyword>
<evidence type="ECO:0000256" key="2">
    <source>
        <dbReference type="ARBA" id="ARBA00023004"/>
    </source>
</evidence>
<feature type="non-terminal residue" evidence="3">
    <location>
        <position position="1"/>
    </location>
</feature>
<organism evidence="3 4">
    <name type="scientific">Ilex paraguariensis</name>
    <name type="common">yerba mate</name>
    <dbReference type="NCBI Taxonomy" id="185542"/>
    <lineage>
        <taxon>Eukaryota</taxon>
        <taxon>Viridiplantae</taxon>
        <taxon>Streptophyta</taxon>
        <taxon>Embryophyta</taxon>
        <taxon>Tracheophyta</taxon>
        <taxon>Spermatophyta</taxon>
        <taxon>Magnoliopsida</taxon>
        <taxon>eudicotyledons</taxon>
        <taxon>Gunneridae</taxon>
        <taxon>Pentapetalae</taxon>
        <taxon>asterids</taxon>
        <taxon>campanulids</taxon>
        <taxon>Aquifoliales</taxon>
        <taxon>Aquifoliaceae</taxon>
        <taxon>Ilex</taxon>
    </lineage>
</organism>
<dbReference type="GO" id="GO:0046872">
    <property type="term" value="F:metal ion binding"/>
    <property type="evidence" value="ECO:0007669"/>
    <property type="project" value="UniProtKB-KW"/>
</dbReference>
<dbReference type="AlphaFoldDB" id="A0ABC8SR36"/>
<dbReference type="EMBL" id="CAUOFW020003152">
    <property type="protein sequence ID" value="CAK9158295.1"/>
    <property type="molecule type" value="Genomic_DNA"/>
</dbReference>
<dbReference type="PANTHER" id="PTHR24286">
    <property type="entry name" value="CYTOCHROME P450 26"/>
    <property type="match status" value="1"/>
</dbReference>
<evidence type="ECO:0000256" key="1">
    <source>
        <dbReference type="ARBA" id="ARBA00022723"/>
    </source>
</evidence>
<dbReference type="InterPro" id="IPR036396">
    <property type="entry name" value="Cyt_P450_sf"/>
</dbReference>
<reference evidence="3 4" key="1">
    <citation type="submission" date="2024-02" db="EMBL/GenBank/DDBJ databases">
        <authorList>
            <person name="Vignale AGUSTIN F."/>
            <person name="Sosa J E."/>
            <person name="Modenutti C."/>
        </authorList>
    </citation>
    <scope>NUCLEOTIDE SEQUENCE [LARGE SCALE GENOMIC DNA]</scope>
</reference>
<comment type="caution">
    <text evidence="3">The sequence shown here is derived from an EMBL/GenBank/DDBJ whole genome shotgun (WGS) entry which is preliminary data.</text>
</comment>
<evidence type="ECO:0000313" key="4">
    <source>
        <dbReference type="Proteomes" id="UP001642360"/>
    </source>
</evidence>
<gene>
    <name evidence="3" type="ORF">ILEXP_LOCUS26911</name>
</gene>
<dbReference type="PANTHER" id="PTHR24286:SF53">
    <property type="entry name" value="BETA-AMYRIN 28-OXIDASE-LIKE"/>
    <property type="match status" value="1"/>
</dbReference>
<name>A0ABC8SR36_9AQUA</name>
<dbReference type="Proteomes" id="UP001642360">
    <property type="component" value="Unassembled WGS sequence"/>
</dbReference>
<accession>A0ABC8SR36</accession>
<dbReference type="SUPFAM" id="SSF48264">
    <property type="entry name" value="Cytochrome P450"/>
    <property type="match status" value="1"/>
</dbReference>
<sequence>TTGWPMVGENIDFVLSGPQKFISRRMNKYSPQIFRTSSLGEKLSVFCGAAGNKFLFMNDGKLLTSWWPQSLKKVLIFPSYAENSAKELGALQHSFLQEILKPEALKLYIPIMDSMSREHLETEWVPFNEVKVFNLSKKYTFELACRLFMSIVDPNHVKRLADAFILVTSGMFSVPIDLPGTAYNRVLRKEAKWCWENRLSHKCKSMEAI</sequence>
<protein>
    <submittedName>
        <fullName evidence="3">Uncharacterized protein</fullName>
    </submittedName>
</protein>
<keyword evidence="2" id="KW-0408">Iron</keyword>
<dbReference type="Gene3D" id="1.10.630.10">
    <property type="entry name" value="Cytochrome P450"/>
    <property type="match status" value="1"/>
</dbReference>